<keyword evidence="1" id="KW-1133">Transmembrane helix</keyword>
<feature type="transmembrane region" description="Helical" evidence="1">
    <location>
        <begin position="200"/>
        <end position="220"/>
    </location>
</feature>
<feature type="transmembrane region" description="Helical" evidence="1">
    <location>
        <begin position="35"/>
        <end position="57"/>
    </location>
</feature>
<sequence length="271" mass="28375">MPNPSWKIWHTAGLFVIVVAILAGTRWLAETQHLMAGWYLSMLALVAFLFVCGHGITGRPLGALIDARNVMSLARFQMAAWTVLVLSGYLTAALSNIAIGSGTALDIAVPSELWLLMGISTTSLVASPLILSTKANQGADPGETMRTLERLDQQGDALGTVGAQGQLVINDSPARARLSDLFTGEEVGNAAHLDLARMQMFFFTLVTIAAYAAMLAHTFGLLAGKPVTELPAIGQGMVALIGISHAGYLVGKAVPHSKPGPVVASGPPVLP</sequence>
<gene>
    <name evidence="2" type="ORF">HHL11_05005</name>
</gene>
<accession>A0A848H0N6</accession>
<evidence type="ECO:0000313" key="3">
    <source>
        <dbReference type="Proteomes" id="UP000541185"/>
    </source>
</evidence>
<keyword evidence="1" id="KW-0472">Membrane</keyword>
<dbReference type="Proteomes" id="UP000541185">
    <property type="component" value="Unassembled WGS sequence"/>
</dbReference>
<dbReference type="RefSeq" id="WP_169417333.1">
    <property type="nucleotide sequence ID" value="NZ_JABBFX010000001.1"/>
</dbReference>
<evidence type="ECO:0000256" key="1">
    <source>
        <dbReference type="SAM" id="Phobius"/>
    </source>
</evidence>
<feature type="transmembrane region" description="Helical" evidence="1">
    <location>
        <begin position="232"/>
        <end position="251"/>
    </location>
</feature>
<name>A0A848H0N6_9BURK</name>
<evidence type="ECO:0000313" key="2">
    <source>
        <dbReference type="EMBL" id="NML43099.1"/>
    </source>
</evidence>
<keyword evidence="3" id="KW-1185">Reference proteome</keyword>
<feature type="transmembrane region" description="Helical" evidence="1">
    <location>
        <begin position="12"/>
        <end position="29"/>
    </location>
</feature>
<organism evidence="2 3">
    <name type="scientific">Ramlibacter agri</name>
    <dbReference type="NCBI Taxonomy" id="2728837"/>
    <lineage>
        <taxon>Bacteria</taxon>
        <taxon>Pseudomonadati</taxon>
        <taxon>Pseudomonadota</taxon>
        <taxon>Betaproteobacteria</taxon>
        <taxon>Burkholderiales</taxon>
        <taxon>Comamonadaceae</taxon>
        <taxon>Ramlibacter</taxon>
    </lineage>
</organism>
<comment type="caution">
    <text evidence="2">The sequence shown here is derived from an EMBL/GenBank/DDBJ whole genome shotgun (WGS) entry which is preliminary data.</text>
</comment>
<reference evidence="2 3" key="1">
    <citation type="submission" date="2020-04" db="EMBL/GenBank/DDBJ databases">
        <title>Ramlibacter sp. G-1-2-2 isolated from soil.</title>
        <authorList>
            <person name="Dahal R.H."/>
        </authorList>
    </citation>
    <scope>NUCLEOTIDE SEQUENCE [LARGE SCALE GENOMIC DNA]</scope>
    <source>
        <strain evidence="2 3">G-1-2-2</strain>
    </source>
</reference>
<keyword evidence="1" id="KW-0812">Transmembrane</keyword>
<feature type="transmembrane region" description="Helical" evidence="1">
    <location>
        <begin position="78"/>
        <end position="101"/>
    </location>
</feature>
<dbReference type="EMBL" id="JABBFX010000001">
    <property type="protein sequence ID" value="NML43099.1"/>
    <property type="molecule type" value="Genomic_DNA"/>
</dbReference>
<dbReference type="AlphaFoldDB" id="A0A848H0N6"/>
<proteinExistence type="predicted"/>
<protein>
    <submittedName>
        <fullName evidence="2">Uncharacterized protein</fullName>
    </submittedName>
</protein>
<feature type="transmembrane region" description="Helical" evidence="1">
    <location>
        <begin position="113"/>
        <end position="131"/>
    </location>
</feature>